<evidence type="ECO:0000256" key="2">
    <source>
        <dbReference type="SAM" id="MobiDB-lite"/>
    </source>
</evidence>
<sequence length="466" mass="52853">MPARGRPLVARYRRSISIIFETASEREWCRPVDIIDRRPNPHGKNLENRRRVLQRARSAVQTAVRDAVARGKIREVGQGNAISVRADALHEPSLHRVFSEGMREIVLTGNREFSRGDRLQRPPGGGGGQGSGAGQAGEQGGGEDSFRFVLSRDEFLDLFFDDLELPDLLKREISTTENGVPARSGLSNEGAPSHLDLGRTMRRSIARRLGLGRPKPAELLEVEERIVALEALRPASAEELEELEDLRERRGMLRQRLARIPWVDPVDLRFRRYTIMPQPATRAVMFCIMDVSGSMTERMKDLAKQFFLLLHVFLERRYKKVEIVFIRHAESAEEVDEDTFFHDPRTGGTIVSSALELMRTIQRERFPSANWNIYVAQASDGDNASSDTSRTASLLRDDILPAVQYYAYIEITGSGAVIRGETDLWRSYRAIADENDHLAIRQVGDRKEIFPVFRDLFSRQRDTAEA</sequence>
<dbReference type="PANTHER" id="PTHR30510">
    <property type="entry name" value="UPF0229 PROTEIN YEAH"/>
    <property type="match status" value="1"/>
</dbReference>
<reference evidence="3 4" key="1">
    <citation type="submission" date="2018-07" db="EMBL/GenBank/DDBJ databases">
        <title>Genomic Encyclopedia of Type Strains, Phase IV (KMG-IV): sequencing the most valuable type-strain genomes for metagenomic binning, comparative biology and taxonomic classification.</title>
        <authorList>
            <person name="Goeker M."/>
        </authorList>
    </citation>
    <scope>NUCLEOTIDE SEQUENCE [LARGE SCALE GENOMIC DNA]</scope>
    <source>
        <strain evidence="3 4">DSM 5603</strain>
    </source>
</reference>
<dbReference type="Proteomes" id="UP000254958">
    <property type="component" value="Unassembled WGS sequence"/>
</dbReference>
<comment type="similarity">
    <text evidence="1">Belongs to the UPF0229 family.</text>
</comment>
<evidence type="ECO:0000256" key="1">
    <source>
        <dbReference type="HAMAP-Rule" id="MF_01232"/>
    </source>
</evidence>
<dbReference type="CDD" id="cd00198">
    <property type="entry name" value="vWFA"/>
    <property type="match status" value="1"/>
</dbReference>
<gene>
    <name evidence="3" type="ORF">C7453_103329</name>
</gene>
<dbReference type="NCBIfam" id="NF003707">
    <property type="entry name" value="PRK05325.1-2"/>
    <property type="match status" value="1"/>
</dbReference>
<dbReference type="AlphaFoldDB" id="A0A370G4X8"/>
<evidence type="ECO:0000313" key="3">
    <source>
        <dbReference type="EMBL" id="RDI38868.1"/>
    </source>
</evidence>
<dbReference type="Pfam" id="PF04285">
    <property type="entry name" value="DUF444"/>
    <property type="match status" value="1"/>
</dbReference>
<comment type="caution">
    <text evidence="3">The sequence shown here is derived from an EMBL/GenBank/DDBJ whole genome shotgun (WGS) entry which is preliminary data.</text>
</comment>
<accession>A0A370G4X8</accession>
<name>A0A370G4X8_GLULI</name>
<evidence type="ECO:0000313" key="4">
    <source>
        <dbReference type="Proteomes" id="UP000254958"/>
    </source>
</evidence>
<dbReference type="PANTHER" id="PTHR30510:SF2">
    <property type="entry name" value="UPF0229 PROTEIN YEAH"/>
    <property type="match status" value="1"/>
</dbReference>
<dbReference type="InterPro" id="IPR006698">
    <property type="entry name" value="UPF0229"/>
</dbReference>
<dbReference type="HAMAP" id="MF_01232">
    <property type="entry name" value="UPF0229"/>
    <property type="match status" value="1"/>
</dbReference>
<protein>
    <recommendedName>
        <fullName evidence="1">UPF0229 protein C7453_103329</fullName>
    </recommendedName>
</protein>
<organism evidence="3 4">
    <name type="scientific">Gluconacetobacter liquefaciens</name>
    <name type="common">Acetobacter liquefaciens</name>
    <dbReference type="NCBI Taxonomy" id="89584"/>
    <lineage>
        <taxon>Bacteria</taxon>
        <taxon>Pseudomonadati</taxon>
        <taxon>Pseudomonadota</taxon>
        <taxon>Alphaproteobacteria</taxon>
        <taxon>Acetobacterales</taxon>
        <taxon>Acetobacteraceae</taxon>
        <taxon>Gluconacetobacter</taxon>
    </lineage>
</organism>
<feature type="region of interest" description="Disordered" evidence="2">
    <location>
        <begin position="109"/>
        <end position="143"/>
    </location>
</feature>
<dbReference type="NCBIfam" id="NF003708">
    <property type="entry name" value="PRK05325.1-3"/>
    <property type="match status" value="1"/>
</dbReference>
<keyword evidence="4" id="KW-1185">Reference proteome</keyword>
<proteinExistence type="inferred from homology"/>
<dbReference type="EMBL" id="QQAW01000003">
    <property type="protein sequence ID" value="RDI38868.1"/>
    <property type="molecule type" value="Genomic_DNA"/>
</dbReference>
<feature type="compositionally biased region" description="Gly residues" evidence="2">
    <location>
        <begin position="123"/>
        <end position="143"/>
    </location>
</feature>